<dbReference type="Pfam" id="PF13646">
    <property type="entry name" value="HEAT_2"/>
    <property type="match status" value="1"/>
</dbReference>
<dbReference type="PANTHER" id="PTHR12697:SF20">
    <property type="entry name" value="HEAT REPEAT-CONTAINING PROTEIN 4"/>
    <property type="match status" value="1"/>
</dbReference>
<organism evidence="3 4">
    <name type="scientific">Acropora cervicornis</name>
    <name type="common">Staghorn coral</name>
    <dbReference type="NCBI Taxonomy" id="6130"/>
    <lineage>
        <taxon>Eukaryota</taxon>
        <taxon>Metazoa</taxon>
        <taxon>Cnidaria</taxon>
        <taxon>Anthozoa</taxon>
        <taxon>Hexacorallia</taxon>
        <taxon>Scleractinia</taxon>
        <taxon>Astrocoeniina</taxon>
        <taxon>Acroporidae</taxon>
        <taxon>Acropora</taxon>
    </lineage>
</organism>
<dbReference type="PANTHER" id="PTHR12697">
    <property type="entry name" value="PBS LYASE HEAT-LIKE PROTEIN"/>
    <property type="match status" value="1"/>
</dbReference>
<dbReference type="InterPro" id="IPR011989">
    <property type="entry name" value="ARM-like"/>
</dbReference>
<evidence type="ECO:0000256" key="1">
    <source>
        <dbReference type="ARBA" id="ARBA00022737"/>
    </source>
</evidence>
<sequence>MKEMDKMANVTTPGGVSTTCSAVADRVSTSRSHGAEFFAVASGVQIPYVGRDETGVNASRINSPSFSDEFPPRIPHHSLAPMILSSQSKQLPKDEPLAKLSELFSQYQPLADRRAKKVGRSYLKKISSGLMFDDMVLQDRAPHTLPYNENDVHAVFKSGGICNSKTQVIGLGGRHDPRGVVKRHALCHLKGPTKLKPLRRKLKTSPARADTGKLVSTTKLKGTHSSLGLTLAKGSERHEWDEYVLASLSQSTAKLIIKEQPSGSDKERLTSFLEKRIRESQGKTADGGLSDGATEEMKTSAIKKKAKDVKNRESKNTLEIHYSPSFALSPAVGDKKLETDNIFQQELLGGAQPVPSKKPSESSYIILDTNDKLKFQRQLQENYPQGSEVWYSKKRMPLKKATEKPQRKPSKLVKGLQRWKELPVVMQDDYYTPVVKESDIDVETFSTAYKEKKKMREDSTVVKIVEEWRSKWFLESHWQRCGTEELITAMGDINDHIRLSAVSACSKAAELRHAKKQEHHLGILLDKPKVPSESLEAHVEPELISAVTKLLDDRNPQVRVAAAITLYSLKKHNDNAKSILLWAMEYGGPPEKWAATQCLALSGVVTDKIIVELISQLHADNAVRTEKAGNLLAQLSQQSDVVQTLIAELLNSNSWKDRLTACKVIPKLRGGPNKDMTQKLSYLMWNDWNKDVRSTAAQALGKTGNGKLVHDALRERMLTGNDRIKVDALKKVSLLGMIKTLGFE</sequence>
<reference evidence="3" key="2">
    <citation type="journal article" date="2023" name="Science">
        <title>Genomic signatures of disease resistance in endangered staghorn corals.</title>
        <authorList>
            <person name="Vollmer S.V."/>
            <person name="Selwyn J.D."/>
            <person name="Despard B.A."/>
            <person name="Roesel C.L."/>
        </authorList>
    </citation>
    <scope>NUCLEOTIDE SEQUENCE</scope>
    <source>
        <strain evidence="3">K2</strain>
    </source>
</reference>
<evidence type="ECO:0000313" key="3">
    <source>
        <dbReference type="EMBL" id="KAK2572497.1"/>
    </source>
</evidence>
<evidence type="ECO:0000313" key="4">
    <source>
        <dbReference type="Proteomes" id="UP001249851"/>
    </source>
</evidence>
<comment type="caution">
    <text evidence="3">The sequence shown here is derived from an EMBL/GenBank/DDBJ whole genome shotgun (WGS) entry which is preliminary data.</text>
</comment>
<dbReference type="Proteomes" id="UP001249851">
    <property type="component" value="Unassembled WGS sequence"/>
</dbReference>
<dbReference type="EMBL" id="JARQWQ010000004">
    <property type="protein sequence ID" value="KAK2572497.1"/>
    <property type="molecule type" value="Genomic_DNA"/>
</dbReference>
<proteinExistence type="predicted"/>
<dbReference type="SUPFAM" id="SSF48371">
    <property type="entry name" value="ARM repeat"/>
    <property type="match status" value="1"/>
</dbReference>
<evidence type="ECO:0000256" key="2">
    <source>
        <dbReference type="SAM" id="MobiDB-lite"/>
    </source>
</evidence>
<protein>
    <submittedName>
        <fullName evidence="3">HEAT repeat-containing protein 4</fullName>
    </submittedName>
</protein>
<reference evidence="3" key="1">
    <citation type="journal article" date="2023" name="G3 (Bethesda)">
        <title>Whole genome assembly and annotation of the endangered Caribbean coral Acropora cervicornis.</title>
        <authorList>
            <person name="Selwyn J.D."/>
            <person name="Vollmer S.V."/>
        </authorList>
    </citation>
    <scope>NUCLEOTIDE SEQUENCE</scope>
    <source>
        <strain evidence="3">K2</strain>
    </source>
</reference>
<dbReference type="AlphaFoldDB" id="A0AAD9R3J5"/>
<keyword evidence="4" id="KW-1185">Reference proteome</keyword>
<dbReference type="Gene3D" id="1.25.10.10">
    <property type="entry name" value="Leucine-rich Repeat Variant"/>
    <property type="match status" value="2"/>
</dbReference>
<dbReference type="InterPro" id="IPR000357">
    <property type="entry name" value="HEAT"/>
</dbReference>
<dbReference type="InterPro" id="IPR016024">
    <property type="entry name" value="ARM-type_fold"/>
</dbReference>
<accession>A0AAD9R3J5</accession>
<name>A0AAD9R3J5_ACRCE</name>
<gene>
    <name evidence="3" type="ORF">P5673_002751</name>
</gene>
<feature type="region of interest" description="Disordered" evidence="2">
    <location>
        <begin position="280"/>
        <end position="310"/>
    </location>
</feature>
<dbReference type="Pfam" id="PF02985">
    <property type="entry name" value="HEAT"/>
    <property type="match status" value="1"/>
</dbReference>
<dbReference type="GO" id="GO:0016491">
    <property type="term" value="F:oxidoreductase activity"/>
    <property type="evidence" value="ECO:0007669"/>
    <property type="project" value="TreeGrafter"/>
</dbReference>
<keyword evidence="1" id="KW-0677">Repeat</keyword>